<sequence length="58" mass="6546">MKISALIKLLETRKKQFGNIEVVDDLGYITNDLAYNEEDNSLIIVTDTFKKVGNNGKD</sequence>
<name>A0A8S5Q148_9CAUD</name>
<accession>A0A8S5Q148</accession>
<dbReference type="EMBL" id="BK015563">
    <property type="protein sequence ID" value="DAE13055.1"/>
    <property type="molecule type" value="Genomic_DNA"/>
</dbReference>
<protein>
    <submittedName>
        <fullName evidence="1">Uncharacterized protein</fullName>
    </submittedName>
</protein>
<organism evidence="1">
    <name type="scientific">Siphoviridae sp. ctKHH22</name>
    <dbReference type="NCBI Taxonomy" id="2825439"/>
    <lineage>
        <taxon>Viruses</taxon>
        <taxon>Duplodnaviria</taxon>
        <taxon>Heunggongvirae</taxon>
        <taxon>Uroviricota</taxon>
        <taxon>Caudoviricetes</taxon>
    </lineage>
</organism>
<evidence type="ECO:0000313" key="1">
    <source>
        <dbReference type="EMBL" id="DAE13055.1"/>
    </source>
</evidence>
<reference evidence="1" key="1">
    <citation type="journal article" date="2021" name="Proc. Natl. Acad. Sci. U.S.A.">
        <title>A Catalog of Tens of Thousands of Viruses from Human Metagenomes Reveals Hidden Associations with Chronic Diseases.</title>
        <authorList>
            <person name="Tisza M.J."/>
            <person name="Buck C.B."/>
        </authorList>
    </citation>
    <scope>NUCLEOTIDE SEQUENCE</scope>
    <source>
        <strain evidence="1">CtKHH22</strain>
    </source>
</reference>
<proteinExistence type="predicted"/>